<evidence type="ECO:0000313" key="3">
    <source>
        <dbReference type="Proteomes" id="UP000199249"/>
    </source>
</evidence>
<proteinExistence type="predicted"/>
<protein>
    <submittedName>
        <fullName evidence="2">Imidazolonepropionase</fullName>
    </submittedName>
</protein>
<dbReference type="InterPro" id="IPR011059">
    <property type="entry name" value="Metal-dep_hydrolase_composite"/>
</dbReference>
<evidence type="ECO:0000259" key="1">
    <source>
        <dbReference type="Pfam" id="PF01979"/>
    </source>
</evidence>
<sequence>MRFGLGTGLVVFITLWFPLAAQAQRKLLPVPAPYVRANPGTKTLRLQNGRWFDGRQFRARTFYVVAGLLQQHRPAHIDSVVDLAGQWVVPAFGDAHNHAVDQQWKASESITQYLTDGIFYLKNPNNIPRYTAPLAPLLNRPGSLDVTYSGGGITASGGHPIPLYEALVARGVYQIPPDQLNGQAYHTLDSLAQWPAVWRRVAAGQPDFVKLYLLFSDRYGQPHDTTKATSAGLNPRLLPELVGRIHAQGLPVAVHLETAADFAVALQAGVDEINHMPGYYWDKHLRAADYCLTPALAQQCARQGTRVVTTTFLTHEQYATGQDTLQRQLIQQLQRENLSCLYRAGVQLSLGSDTYGQTARAEMLNLLRLRVFDNATLLRLWAENTPQAVFPGRRIGRLRQGYEANLLVLGQNPLTNDFATATADIRLRIKQGQILRLPSPPPQKL</sequence>
<reference evidence="3" key="1">
    <citation type="submission" date="2016-10" db="EMBL/GenBank/DDBJ databases">
        <authorList>
            <person name="Varghese N."/>
            <person name="Submissions S."/>
        </authorList>
    </citation>
    <scope>NUCLEOTIDE SEQUENCE [LARGE SCALE GENOMIC DNA]</scope>
    <source>
        <strain evidence="3">CGMCC 1.8975</strain>
    </source>
</reference>
<dbReference type="PANTHER" id="PTHR43135:SF3">
    <property type="entry name" value="ALPHA-D-RIBOSE 1-METHYLPHOSPHONATE 5-TRIPHOSPHATE DIPHOSPHATASE"/>
    <property type="match status" value="1"/>
</dbReference>
<dbReference type="InterPro" id="IPR006680">
    <property type="entry name" value="Amidohydro-rel"/>
</dbReference>
<dbReference type="InterPro" id="IPR051781">
    <property type="entry name" value="Metallo-dep_Hydrolase"/>
</dbReference>
<name>A0A1H3KFE2_9BACT</name>
<dbReference type="Gene3D" id="3.20.20.140">
    <property type="entry name" value="Metal-dependent hydrolases"/>
    <property type="match status" value="1"/>
</dbReference>
<dbReference type="EMBL" id="FNOV01000009">
    <property type="protein sequence ID" value="SDY50535.1"/>
    <property type="molecule type" value="Genomic_DNA"/>
</dbReference>
<keyword evidence="3" id="KW-1185">Reference proteome</keyword>
<gene>
    <name evidence="2" type="ORF">SAMN04488069_109104</name>
</gene>
<accession>A0A1H3KFE2</accession>
<dbReference type="Gene3D" id="2.30.40.10">
    <property type="entry name" value="Urease, subunit C, domain 1"/>
    <property type="match status" value="1"/>
</dbReference>
<dbReference type="InterPro" id="IPR032466">
    <property type="entry name" value="Metal_Hydrolase"/>
</dbReference>
<dbReference type="OrthoDB" id="9765769at2"/>
<dbReference type="SUPFAM" id="SSF51338">
    <property type="entry name" value="Composite domain of metallo-dependent hydrolases"/>
    <property type="match status" value="1"/>
</dbReference>
<organism evidence="2 3">
    <name type="scientific">Hymenobacter psychrophilus</name>
    <dbReference type="NCBI Taxonomy" id="651662"/>
    <lineage>
        <taxon>Bacteria</taxon>
        <taxon>Pseudomonadati</taxon>
        <taxon>Bacteroidota</taxon>
        <taxon>Cytophagia</taxon>
        <taxon>Cytophagales</taxon>
        <taxon>Hymenobacteraceae</taxon>
        <taxon>Hymenobacter</taxon>
    </lineage>
</organism>
<dbReference type="Pfam" id="PF01979">
    <property type="entry name" value="Amidohydro_1"/>
    <property type="match status" value="1"/>
</dbReference>
<feature type="domain" description="Amidohydrolase-related" evidence="1">
    <location>
        <begin position="235"/>
        <end position="421"/>
    </location>
</feature>
<dbReference type="AlphaFoldDB" id="A0A1H3KFE2"/>
<dbReference type="Proteomes" id="UP000199249">
    <property type="component" value="Unassembled WGS sequence"/>
</dbReference>
<dbReference type="SUPFAM" id="SSF51556">
    <property type="entry name" value="Metallo-dependent hydrolases"/>
    <property type="match status" value="1"/>
</dbReference>
<evidence type="ECO:0000313" key="2">
    <source>
        <dbReference type="EMBL" id="SDY50535.1"/>
    </source>
</evidence>
<dbReference type="STRING" id="651662.SAMN04488069_109104"/>
<dbReference type="PANTHER" id="PTHR43135">
    <property type="entry name" value="ALPHA-D-RIBOSE 1-METHYLPHOSPHONATE 5-TRIPHOSPHATE DIPHOSPHATASE"/>
    <property type="match status" value="1"/>
</dbReference>
<dbReference type="GO" id="GO:0016810">
    <property type="term" value="F:hydrolase activity, acting on carbon-nitrogen (but not peptide) bonds"/>
    <property type="evidence" value="ECO:0007669"/>
    <property type="project" value="InterPro"/>
</dbReference>